<dbReference type="GO" id="GO:0042383">
    <property type="term" value="C:sarcolemma"/>
    <property type="evidence" value="ECO:0007669"/>
    <property type="project" value="TreeGrafter"/>
</dbReference>
<protein>
    <submittedName>
        <fullName evidence="4">Uncharacterized protein</fullName>
    </submittedName>
</protein>
<gene>
    <name evidence="4" type="ORF">SMTD_LOCUS6924</name>
</gene>
<feature type="region of interest" description="Disordered" evidence="1">
    <location>
        <begin position="463"/>
        <end position="497"/>
    </location>
</feature>
<organism evidence="4 5">
    <name type="scientific">Schistosoma mattheei</name>
    <dbReference type="NCBI Taxonomy" id="31246"/>
    <lineage>
        <taxon>Eukaryota</taxon>
        <taxon>Metazoa</taxon>
        <taxon>Spiralia</taxon>
        <taxon>Lophotrochozoa</taxon>
        <taxon>Platyhelminthes</taxon>
        <taxon>Trematoda</taxon>
        <taxon>Digenea</taxon>
        <taxon>Strigeidida</taxon>
        <taxon>Schistosomatoidea</taxon>
        <taxon>Schistosomatidae</taxon>
        <taxon>Schistosoma</taxon>
    </lineage>
</organism>
<reference evidence="4 5" key="1">
    <citation type="submission" date="2018-11" db="EMBL/GenBank/DDBJ databases">
        <authorList>
            <consortium name="Pathogen Informatics"/>
        </authorList>
    </citation>
    <scope>NUCLEOTIDE SEQUENCE [LARGE SCALE GENOMIC DNA]</scope>
    <source>
        <strain>Denwood</strain>
        <strain evidence="5">Zambia</strain>
    </source>
</reference>
<feature type="domain" description="Ryanodine receptor junctional solenoid" evidence="3">
    <location>
        <begin position="563"/>
        <end position="616"/>
    </location>
</feature>
<feature type="compositionally biased region" description="Basic and acidic residues" evidence="1">
    <location>
        <begin position="475"/>
        <end position="490"/>
    </location>
</feature>
<feature type="region of interest" description="Disordered" evidence="1">
    <location>
        <begin position="397"/>
        <end position="438"/>
    </location>
</feature>
<evidence type="ECO:0000256" key="1">
    <source>
        <dbReference type="SAM" id="MobiDB-lite"/>
    </source>
</evidence>
<dbReference type="Pfam" id="PF21119">
    <property type="entry name" value="RYDR_Jsol"/>
    <property type="match status" value="3"/>
</dbReference>
<evidence type="ECO:0000259" key="2">
    <source>
        <dbReference type="Pfam" id="PF01365"/>
    </source>
</evidence>
<dbReference type="InterPro" id="IPR000699">
    <property type="entry name" value="RIH_dom"/>
</dbReference>
<dbReference type="AlphaFoldDB" id="A0A183NXT8"/>
<sequence>MFSMKISELRGWGTSIEYPVSEIAVRLPESDRCFIALELEEMPELLKYHSHTLELYRALCCHDNHNVAHYLTNHVDEYQLLHAMTAADMPGPLRSGFIDLMLVMHISSHVKLKQVTGKEFIVPMFKTEPKPKKYIFDFDERTGELDGKKINDDGVKEVDEYDFDRIPAVEEHISIRPELKTDPHLLIPGADGTGNLPVTPPEKTKEDSAMSTALNIAGTNGLLKLSDCPPFPLVKLKLVCLDCLVDSVYKGGSIRDPAGGSYEHLLLPLVKTINCLLVMGVLDQKDIHTLLAILDPKSFKASLPLRGDSTYESLLEFQLPESVKLEICRLLHNLCDLQLRNRVEQVVKFASKFVQALQEDQNFRYMAIKKSNLPSSVAARRTREFRCPASVQMKSLLQIHGPGGPTGRSQETQTEPSTNETVSGNEEEDDELEGVETNPCSEEVKEMLRSFHKLLCNKLGVMLPENNESNSGNKSDSDKSADSGFDESHLHSPLLTHPSDTLSLASFGPSYPSDELQTALAHLPLVPPDMGHPEEGSGTPPWILKLLWNIIIRNPLTNDSTIEVNENNEQTSVTQFYHSGKRSLDGLIVYTIVKWAKEGFIESLELIREMFSALHRQYNATEELKNALEKTYVISGSSQDEVSRLLRSLGRVRSLLGVQLGSNEEILLKNCLWDLMNNKVFFQHPDLTRCLAVHETVMQLMVQTLTKATFEQPGGNAISKDAIHSSNQAVTTDITVTSVTGSSLPVLHEEAGPTEMVVQCCRFLCYFCRTSRDNQKAMFEHLSYMLENSSMLLARPSLRGTCPLDVAYSSLMDNNELALALREKQLEKVAIYLSRCGVQSNAELLAKGYPDIGWDPVEGERFLDFLRFTVWVNVLIPYDIPKFDAAHNNRASYYTTLILGETVEENANLVVRLLIRRPECLGPALRGGSKVMKHSTGNTGTDGLEVPPGGPDGLHAASESTGQLISDTDYQPNLAGGGLLKAMKEGLVMSAQIKLVKMAQEAEAAGLNPEEEDLGWRTVLMDYEDANLFTPLPYNFESLPPEDDPDYIDLGAAILTFHSILVNLLGYCAPDMETVKSESIRARSILQSLVSMADLEGVLSLRFILPPPKLEVQTNEDGEDEWVDKAGMPPGLLPEHKASVVLFLERVYGISDAATFLRLLENGFLPDLRAATLLDSVSFIYDSVINTSNH</sequence>
<dbReference type="GO" id="GO:0005219">
    <property type="term" value="F:ryanodine-sensitive calcium-release channel activity"/>
    <property type="evidence" value="ECO:0007669"/>
    <property type="project" value="TreeGrafter"/>
</dbReference>
<dbReference type="GO" id="GO:0034704">
    <property type="term" value="C:calcium channel complex"/>
    <property type="evidence" value="ECO:0007669"/>
    <property type="project" value="TreeGrafter"/>
</dbReference>
<feature type="domain" description="RIH" evidence="2">
    <location>
        <begin position="651"/>
        <end position="870"/>
    </location>
</feature>
<feature type="compositionally biased region" description="Acidic residues" evidence="1">
    <location>
        <begin position="425"/>
        <end position="434"/>
    </location>
</feature>
<dbReference type="Proteomes" id="UP000269396">
    <property type="component" value="Unassembled WGS sequence"/>
</dbReference>
<dbReference type="STRING" id="31246.A0A183NXT8"/>
<dbReference type="GO" id="GO:0033017">
    <property type="term" value="C:sarcoplasmic reticulum membrane"/>
    <property type="evidence" value="ECO:0007669"/>
    <property type="project" value="TreeGrafter"/>
</dbReference>
<dbReference type="EMBL" id="UZAL01027891">
    <property type="protein sequence ID" value="VDP36578.1"/>
    <property type="molecule type" value="Genomic_DNA"/>
</dbReference>
<feature type="compositionally biased region" description="Low complexity" evidence="1">
    <location>
        <begin position="465"/>
        <end position="474"/>
    </location>
</feature>
<feature type="domain" description="Ryanodine receptor junctional solenoid" evidence="3">
    <location>
        <begin position="49"/>
        <end position="127"/>
    </location>
</feature>
<evidence type="ECO:0000313" key="5">
    <source>
        <dbReference type="Proteomes" id="UP000269396"/>
    </source>
</evidence>
<feature type="compositionally biased region" description="Polar residues" evidence="1">
    <location>
        <begin position="407"/>
        <end position="424"/>
    </location>
</feature>
<feature type="domain" description="Ryanodine receptor junctional solenoid" evidence="3">
    <location>
        <begin position="225"/>
        <end position="473"/>
    </location>
</feature>
<keyword evidence="5" id="KW-1185">Reference proteome</keyword>
<dbReference type="GO" id="GO:0030018">
    <property type="term" value="C:Z disc"/>
    <property type="evidence" value="ECO:0007669"/>
    <property type="project" value="TreeGrafter"/>
</dbReference>
<dbReference type="InterPro" id="IPR015925">
    <property type="entry name" value="Ryanodine_IP3_receptor"/>
</dbReference>
<dbReference type="PANTHER" id="PTHR46399:SF8">
    <property type="entry name" value="B30.2_SPRY DOMAIN-CONTAINING PROTEIN"/>
    <property type="match status" value="1"/>
</dbReference>
<dbReference type="PANTHER" id="PTHR46399">
    <property type="entry name" value="B30.2/SPRY DOMAIN-CONTAINING PROTEIN"/>
    <property type="match status" value="1"/>
</dbReference>
<dbReference type="GO" id="GO:0005790">
    <property type="term" value="C:smooth endoplasmic reticulum"/>
    <property type="evidence" value="ECO:0007669"/>
    <property type="project" value="TreeGrafter"/>
</dbReference>
<dbReference type="GO" id="GO:0014808">
    <property type="term" value="P:release of sequestered calcium ion into cytosol by sarcoplasmic reticulum"/>
    <property type="evidence" value="ECO:0007669"/>
    <property type="project" value="TreeGrafter"/>
</dbReference>
<dbReference type="InterPro" id="IPR048581">
    <property type="entry name" value="RYDR_Jsol"/>
</dbReference>
<name>A0A183NXT8_9TREM</name>
<evidence type="ECO:0000313" key="4">
    <source>
        <dbReference type="EMBL" id="VDP36578.1"/>
    </source>
</evidence>
<dbReference type="Pfam" id="PF01365">
    <property type="entry name" value="RYDR_ITPR"/>
    <property type="match status" value="1"/>
</dbReference>
<evidence type="ECO:0000259" key="3">
    <source>
        <dbReference type="Pfam" id="PF21119"/>
    </source>
</evidence>
<proteinExistence type="predicted"/>
<accession>A0A183NXT8</accession>
<dbReference type="GO" id="GO:0006941">
    <property type="term" value="P:striated muscle contraction"/>
    <property type="evidence" value="ECO:0007669"/>
    <property type="project" value="TreeGrafter"/>
</dbReference>